<evidence type="ECO:0000313" key="12">
    <source>
        <dbReference type="Proteomes" id="UP000261166"/>
    </source>
</evidence>
<evidence type="ECO:0000256" key="2">
    <source>
        <dbReference type="ARBA" id="ARBA00004496"/>
    </source>
</evidence>
<dbReference type="HAMAP" id="MF_00067">
    <property type="entry name" value="GmhA"/>
    <property type="match status" value="1"/>
</dbReference>
<reference evidence="11 12" key="1">
    <citation type="submission" date="2018-08" db="EMBL/GenBank/DDBJ databases">
        <title>A genome reference for cultivated species of the human gut microbiota.</title>
        <authorList>
            <person name="Zou Y."/>
            <person name="Xue W."/>
            <person name="Luo G."/>
        </authorList>
    </citation>
    <scope>NUCLEOTIDE SEQUENCE [LARGE SCALE GENOMIC DNA]</scope>
    <source>
        <strain evidence="11 12">AF26-4BH</strain>
    </source>
</reference>
<dbReference type="GO" id="GO:2001061">
    <property type="term" value="P:D-glycero-D-manno-heptose 7-phosphate biosynthetic process"/>
    <property type="evidence" value="ECO:0007669"/>
    <property type="project" value="UniProtKB-UniPathway"/>
</dbReference>
<dbReference type="PROSITE" id="PS51464">
    <property type="entry name" value="SIS"/>
    <property type="match status" value="1"/>
</dbReference>
<feature type="binding site" evidence="9">
    <location>
        <position position="174"/>
    </location>
    <ligand>
        <name>substrate</name>
    </ligand>
</feature>
<accession>A0A3E3IXY9</accession>
<dbReference type="EMBL" id="QVLU01000008">
    <property type="protein sequence ID" value="RGE71959.1"/>
    <property type="molecule type" value="Genomic_DNA"/>
</dbReference>
<dbReference type="GO" id="GO:0005737">
    <property type="term" value="C:cytoplasm"/>
    <property type="evidence" value="ECO:0007669"/>
    <property type="project" value="UniProtKB-SubCell"/>
</dbReference>
<feature type="binding site" evidence="9">
    <location>
        <position position="67"/>
    </location>
    <ligand>
        <name>Zn(2+)</name>
        <dbReference type="ChEBI" id="CHEBI:29105"/>
    </ligand>
</feature>
<dbReference type="GO" id="GO:0005975">
    <property type="term" value="P:carbohydrate metabolic process"/>
    <property type="evidence" value="ECO:0007669"/>
    <property type="project" value="UniProtKB-UniRule"/>
</dbReference>
<evidence type="ECO:0000256" key="1">
    <source>
        <dbReference type="ARBA" id="ARBA00000348"/>
    </source>
</evidence>
<evidence type="ECO:0000256" key="9">
    <source>
        <dbReference type="HAMAP-Rule" id="MF_00067"/>
    </source>
</evidence>
<name>A0A3E3IXY9_9FIRM</name>
<dbReference type="PANTHER" id="PTHR30390">
    <property type="entry name" value="SEDOHEPTULOSE 7-PHOSPHATE ISOMERASE / DNAA INITIATOR-ASSOCIATING FACTOR FOR REPLICATION INITIATION"/>
    <property type="match status" value="1"/>
</dbReference>
<dbReference type="NCBIfam" id="TIGR00441">
    <property type="entry name" value="gmhA"/>
    <property type="match status" value="1"/>
</dbReference>
<feature type="binding site" evidence="9">
    <location>
        <position position="174"/>
    </location>
    <ligand>
        <name>Zn(2+)</name>
        <dbReference type="ChEBI" id="CHEBI:29105"/>
    </ligand>
</feature>
<dbReference type="OrthoDB" id="9781311at2"/>
<dbReference type="RefSeq" id="WP_044914788.1">
    <property type="nucleotide sequence ID" value="NZ_JALETP010000313.1"/>
</dbReference>
<comment type="similarity">
    <text evidence="3 9">Belongs to the SIS family. GmhA subfamily.</text>
</comment>
<protein>
    <recommendedName>
        <fullName evidence="9">Phosphoheptose isomerase</fullName>
        <ecNumber evidence="9">5.3.1.28</ecNumber>
    </recommendedName>
    <alternativeName>
        <fullName evidence="9">Sedoheptulose 7-phosphate isomerase</fullName>
    </alternativeName>
</protein>
<keyword evidence="4 9" id="KW-0963">Cytoplasm</keyword>
<dbReference type="InterPro" id="IPR035461">
    <property type="entry name" value="GmhA/DiaA"/>
</dbReference>
<dbReference type="UniPathway" id="UPA00041">
    <property type="reaction ID" value="UER00436"/>
</dbReference>
<evidence type="ECO:0000256" key="5">
    <source>
        <dbReference type="ARBA" id="ARBA00022723"/>
    </source>
</evidence>
<keyword evidence="5 9" id="KW-0479">Metal-binding</keyword>
<dbReference type="GO" id="GO:0097367">
    <property type="term" value="F:carbohydrate derivative binding"/>
    <property type="evidence" value="ECO:0007669"/>
    <property type="project" value="InterPro"/>
</dbReference>
<dbReference type="Pfam" id="PF13580">
    <property type="entry name" value="SIS_2"/>
    <property type="match status" value="1"/>
</dbReference>
<comment type="catalytic activity">
    <reaction evidence="1 9">
        <text>2 D-sedoheptulose 7-phosphate = D-glycero-alpha-D-manno-heptose 7-phosphate + D-glycero-beta-D-manno-heptose 7-phosphate</text>
        <dbReference type="Rhea" id="RHEA:27489"/>
        <dbReference type="ChEBI" id="CHEBI:57483"/>
        <dbReference type="ChEBI" id="CHEBI:60203"/>
        <dbReference type="ChEBI" id="CHEBI:60204"/>
        <dbReference type="EC" id="5.3.1.28"/>
    </reaction>
</comment>
<comment type="caution">
    <text evidence="11">The sequence shown here is derived from an EMBL/GenBank/DDBJ whole genome shotgun (WGS) entry which is preliminary data.</text>
</comment>
<dbReference type="Gene3D" id="3.40.50.10490">
    <property type="entry name" value="Glucose-6-phosphate isomerase like protein, domain 1"/>
    <property type="match status" value="1"/>
</dbReference>
<keyword evidence="7 9" id="KW-0413">Isomerase</keyword>
<sequence length="198" mass="21581">MSCIQEKIIGEIQDSIEAKQKVLDNSEILKTLELMADQITETLKKGGKILLCGNGGSASDALHFAGEIVGRFQKERKAYNAIALNADVATMTAIANDYGYDQVFSRQVEGLMTDKDVLIGISTSGNSKNIIKAVEKAHEIGGKAYLFSGKDGGKLKDICDLCIIVPSDVTTHIQEVHECLYHILCGLIENAMIEVYRN</sequence>
<comment type="pathway">
    <text evidence="9">Carbohydrate biosynthesis; D-glycero-D-manno-heptose 7-phosphate biosynthesis; D-glycero-alpha-D-manno-heptose 7-phosphate and D-glycero-beta-D-manno-heptose 7-phosphate from sedoheptulose 7-phosphate: step 1/1.</text>
</comment>
<dbReference type="GO" id="GO:0008968">
    <property type="term" value="F:D-sedoheptulose 7-phosphate isomerase activity"/>
    <property type="evidence" value="ECO:0007669"/>
    <property type="project" value="UniProtKB-UniRule"/>
</dbReference>
<gene>
    <name evidence="9 11" type="primary">gmhA</name>
    <name evidence="11" type="ORF">DWY69_10830</name>
</gene>
<comment type="cofactor">
    <cofactor evidence="9">
        <name>Zn(2+)</name>
        <dbReference type="ChEBI" id="CHEBI:29105"/>
    </cofactor>
    <text evidence="9">Binds 1 zinc ion per subunit.</text>
</comment>
<evidence type="ECO:0000256" key="6">
    <source>
        <dbReference type="ARBA" id="ARBA00022833"/>
    </source>
</evidence>
<dbReference type="EC" id="5.3.1.28" evidence="9"/>
<comment type="function">
    <text evidence="9">Catalyzes the isomerization of sedoheptulose 7-phosphate in D-glycero-D-manno-heptose 7-phosphate.</text>
</comment>
<dbReference type="PANTHER" id="PTHR30390:SF6">
    <property type="entry name" value="DNAA INITIATOR-ASSOCIATING PROTEIN DIAA"/>
    <property type="match status" value="1"/>
</dbReference>
<dbReference type="AlphaFoldDB" id="A0A3E3IXY9"/>
<dbReference type="InterPro" id="IPR004515">
    <property type="entry name" value="Phosphoheptose_Isoase"/>
</dbReference>
<dbReference type="SUPFAM" id="SSF53697">
    <property type="entry name" value="SIS domain"/>
    <property type="match status" value="1"/>
</dbReference>
<evidence type="ECO:0000256" key="4">
    <source>
        <dbReference type="ARBA" id="ARBA00022490"/>
    </source>
</evidence>
<feature type="binding site" evidence="9">
    <location>
        <position position="127"/>
    </location>
    <ligand>
        <name>substrate</name>
    </ligand>
</feature>
<feature type="binding site" evidence="9">
    <location>
        <position position="63"/>
    </location>
    <ligand>
        <name>Zn(2+)</name>
        <dbReference type="ChEBI" id="CHEBI:29105"/>
    </ligand>
</feature>
<evidence type="ECO:0000259" key="10">
    <source>
        <dbReference type="PROSITE" id="PS51464"/>
    </source>
</evidence>
<evidence type="ECO:0000256" key="7">
    <source>
        <dbReference type="ARBA" id="ARBA00023235"/>
    </source>
</evidence>
<keyword evidence="6 9" id="KW-0862">Zinc</keyword>
<evidence type="ECO:0000256" key="8">
    <source>
        <dbReference type="ARBA" id="ARBA00023277"/>
    </source>
</evidence>
<organism evidence="11 12">
    <name type="scientific">Eisenbergiella massiliensis</name>
    <dbReference type="NCBI Taxonomy" id="1720294"/>
    <lineage>
        <taxon>Bacteria</taxon>
        <taxon>Bacillati</taxon>
        <taxon>Bacillota</taxon>
        <taxon>Clostridia</taxon>
        <taxon>Lachnospirales</taxon>
        <taxon>Lachnospiraceae</taxon>
        <taxon>Eisenbergiella</taxon>
    </lineage>
</organism>
<dbReference type="InterPro" id="IPR001347">
    <property type="entry name" value="SIS_dom"/>
</dbReference>
<evidence type="ECO:0000256" key="3">
    <source>
        <dbReference type="ARBA" id="ARBA00009894"/>
    </source>
</evidence>
<feature type="domain" description="SIS" evidence="10">
    <location>
        <begin position="39"/>
        <end position="198"/>
    </location>
</feature>
<feature type="binding site" evidence="9">
    <location>
        <begin position="122"/>
        <end position="124"/>
    </location>
    <ligand>
        <name>substrate</name>
    </ligand>
</feature>
<feature type="binding site" evidence="9">
    <location>
        <position position="182"/>
    </location>
    <ligand>
        <name>Zn(2+)</name>
        <dbReference type="ChEBI" id="CHEBI:29105"/>
    </ligand>
</feature>
<comment type="subcellular location">
    <subcellularLocation>
        <location evidence="2 9">Cytoplasm</location>
    </subcellularLocation>
</comment>
<feature type="binding site" evidence="9">
    <location>
        <begin position="54"/>
        <end position="56"/>
    </location>
    <ligand>
        <name>substrate</name>
    </ligand>
</feature>
<dbReference type="Proteomes" id="UP000261166">
    <property type="component" value="Unassembled WGS sequence"/>
</dbReference>
<dbReference type="CDD" id="cd05006">
    <property type="entry name" value="SIS_GmhA"/>
    <property type="match status" value="1"/>
</dbReference>
<dbReference type="InterPro" id="IPR050099">
    <property type="entry name" value="SIS_GmhA/DiaA_subfam"/>
</dbReference>
<feature type="binding site" evidence="9">
    <location>
        <begin position="96"/>
        <end position="97"/>
    </location>
    <ligand>
        <name>substrate</name>
    </ligand>
</feature>
<dbReference type="GO" id="GO:0008270">
    <property type="term" value="F:zinc ion binding"/>
    <property type="evidence" value="ECO:0007669"/>
    <property type="project" value="UniProtKB-UniRule"/>
</dbReference>
<feature type="binding site" evidence="9">
    <location>
        <position position="67"/>
    </location>
    <ligand>
        <name>substrate</name>
    </ligand>
</feature>
<keyword evidence="8 9" id="KW-0119">Carbohydrate metabolism</keyword>
<comment type="miscellaneous">
    <text evidence="9">The reaction produces a racemic mixture of D-glycero-alpha-D-manno-heptose 7-phosphate and D-glycero-beta-D-manno-heptose 7-phosphate.</text>
</comment>
<evidence type="ECO:0000313" key="11">
    <source>
        <dbReference type="EMBL" id="RGE71959.1"/>
    </source>
</evidence>
<proteinExistence type="inferred from homology"/>
<dbReference type="InterPro" id="IPR046348">
    <property type="entry name" value="SIS_dom_sf"/>
</dbReference>